<name>A0A645DXH2_9ZZZZ</name>
<dbReference type="GO" id="GO:0015661">
    <property type="term" value="F:L-lysine efflux transmembrane transporter activity"/>
    <property type="evidence" value="ECO:0007669"/>
    <property type="project" value="InterPro"/>
</dbReference>
<dbReference type="InterPro" id="IPR005642">
    <property type="entry name" value="LysO"/>
</dbReference>
<feature type="transmembrane region" description="Helical" evidence="1">
    <location>
        <begin position="20"/>
        <end position="40"/>
    </location>
</feature>
<dbReference type="EMBL" id="VSSQ01040719">
    <property type="protein sequence ID" value="MPM94021.1"/>
    <property type="molecule type" value="Genomic_DNA"/>
</dbReference>
<organism evidence="2">
    <name type="scientific">bioreactor metagenome</name>
    <dbReference type="NCBI Taxonomy" id="1076179"/>
    <lineage>
        <taxon>unclassified sequences</taxon>
        <taxon>metagenomes</taxon>
        <taxon>ecological metagenomes</taxon>
    </lineage>
</organism>
<feature type="transmembrane region" description="Helical" evidence="1">
    <location>
        <begin position="81"/>
        <end position="104"/>
    </location>
</feature>
<reference evidence="2" key="1">
    <citation type="submission" date="2019-08" db="EMBL/GenBank/DDBJ databases">
        <authorList>
            <person name="Kucharzyk K."/>
            <person name="Murdoch R.W."/>
            <person name="Higgins S."/>
            <person name="Loffler F."/>
        </authorList>
    </citation>
    <scope>NUCLEOTIDE SEQUENCE</scope>
</reference>
<evidence type="ECO:0008006" key="3">
    <source>
        <dbReference type="Google" id="ProtNLM"/>
    </source>
</evidence>
<keyword evidence="1" id="KW-0472">Membrane</keyword>
<comment type="caution">
    <text evidence="2">The sequence shown here is derived from an EMBL/GenBank/DDBJ whole genome shotgun (WGS) entry which is preliminary data.</text>
</comment>
<dbReference type="AlphaFoldDB" id="A0A645DXH2"/>
<evidence type="ECO:0000313" key="2">
    <source>
        <dbReference type="EMBL" id="MPM94021.1"/>
    </source>
</evidence>
<proteinExistence type="predicted"/>
<gene>
    <name evidence="2" type="ORF">SDC9_141163</name>
</gene>
<dbReference type="Pfam" id="PF03956">
    <property type="entry name" value="Lys_export"/>
    <property type="match status" value="1"/>
</dbReference>
<protein>
    <recommendedName>
        <fullName evidence="3">DUF340 domain-containing protein</fullName>
    </recommendedName>
</protein>
<keyword evidence="1" id="KW-0812">Transmembrane</keyword>
<sequence length="111" mass="12369">MITGKDFFHTFVNKDFSIKIKIMLNIILIILSGVVVGYFVRKIPQVKYTGTIISLIIMLLLFFLGVSVGTNEQLVKNFSSIGLDALIITFGATLGSVLCAWLIYSTFFKKP</sequence>
<evidence type="ECO:0000256" key="1">
    <source>
        <dbReference type="SAM" id="Phobius"/>
    </source>
</evidence>
<feature type="transmembrane region" description="Helical" evidence="1">
    <location>
        <begin position="52"/>
        <end position="69"/>
    </location>
</feature>
<keyword evidence="1" id="KW-1133">Transmembrane helix</keyword>
<accession>A0A645DXH2</accession>